<keyword evidence="10" id="KW-0493">Microtubule</keyword>
<dbReference type="AlphaFoldDB" id="A0A814SHW0"/>
<dbReference type="PROSITE" id="PS50293">
    <property type="entry name" value="TPR_REGION"/>
    <property type="match status" value="2"/>
</dbReference>
<dbReference type="EC" id="2.4.2.31" evidence="9"/>
<evidence type="ECO:0000256" key="10">
    <source>
        <dbReference type="RuleBase" id="RU367020"/>
    </source>
</evidence>
<dbReference type="PANTHER" id="PTHR45641">
    <property type="entry name" value="TETRATRICOPEPTIDE REPEAT PROTEIN (AFU_ORTHOLOGUE AFUA_6G03870)"/>
    <property type="match status" value="1"/>
</dbReference>
<dbReference type="Pfam" id="PF01129">
    <property type="entry name" value="ART"/>
    <property type="match status" value="1"/>
</dbReference>
<dbReference type="EMBL" id="CAJOBC010006797">
    <property type="protein sequence ID" value="CAF3911309.1"/>
    <property type="molecule type" value="Genomic_DNA"/>
</dbReference>
<evidence type="ECO:0000313" key="14">
    <source>
        <dbReference type="Proteomes" id="UP000663829"/>
    </source>
</evidence>
<keyword evidence="14" id="KW-1185">Reference proteome</keyword>
<dbReference type="GO" id="GO:0005874">
    <property type="term" value="C:microtubule"/>
    <property type="evidence" value="ECO:0007669"/>
    <property type="project" value="UniProtKB-UniRule"/>
</dbReference>
<evidence type="ECO:0000256" key="7">
    <source>
        <dbReference type="ARBA" id="ARBA00047597"/>
    </source>
</evidence>
<dbReference type="OrthoDB" id="19588at2759"/>
<feature type="repeat" description="TPR" evidence="8">
    <location>
        <begin position="645"/>
        <end position="678"/>
    </location>
</feature>
<evidence type="ECO:0000256" key="6">
    <source>
        <dbReference type="ARBA" id="ARBA00022803"/>
    </source>
</evidence>
<keyword evidence="11" id="KW-0175">Coiled coil</keyword>
<organism evidence="12 14">
    <name type="scientific">Didymodactylos carnosus</name>
    <dbReference type="NCBI Taxonomy" id="1234261"/>
    <lineage>
        <taxon>Eukaryota</taxon>
        <taxon>Metazoa</taxon>
        <taxon>Spiralia</taxon>
        <taxon>Gnathifera</taxon>
        <taxon>Rotifera</taxon>
        <taxon>Eurotatoria</taxon>
        <taxon>Bdelloidea</taxon>
        <taxon>Philodinida</taxon>
        <taxon>Philodinidae</taxon>
        <taxon>Didymodactylos</taxon>
    </lineage>
</organism>
<dbReference type="Proteomes" id="UP000663829">
    <property type="component" value="Unassembled WGS sequence"/>
</dbReference>
<dbReference type="InterPro" id="IPR011990">
    <property type="entry name" value="TPR-like_helical_dom_sf"/>
</dbReference>
<protein>
    <recommendedName>
        <fullName evidence="9 10">Multifunctional fusion protein</fullName>
    </recommendedName>
    <domain>
        <recommendedName>
            <fullName evidence="9">NAD(P)(+)--arginine ADP-ribosyltransferase</fullName>
            <ecNumber evidence="9">2.4.2.31</ecNumber>
        </recommendedName>
        <alternativeName>
            <fullName evidence="9">Mono(ADP-ribosyl)transferase</fullName>
        </alternativeName>
    </domain>
    <domain>
        <recommendedName>
            <fullName evidence="10">Kinesin light chain</fullName>
        </recommendedName>
    </domain>
</protein>
<keyword evidence="3 9" id="KW-0808">Transferase</keyword>
<dbReference type="Pfam" id="PF13424">
    <property type="entry name" value="TPR_12"/>
    <property type="match status" value="2"/>
</dbReference>
<dbReference type="EMBL" id="CAJNOQ010006797">
    <property type="protein sequence ID" value="CAF1147703.1"/>
    <property type="molecule type" value="Genomic_DNA"/>
</dbReference>
<dbReference type="PROSITE" id="PS51996">
    <property type="entry name" value="TR_MART"/>
    <property type="match status" value="1"/>
</dbReference>
<keyword evidence="10" id="KW-0206">Cytoskeleton</keyword>
<feature type="repeat" description="TPR" evidence="8">
    <location>
        <begin position="516"/>
        <end position="549"/>
    </location>
</feature>
<comment type="subcellular location">
    <subcellularLocation>
        <location evidence="10">Cytoplasm</location>
        <location evidence="10">Cytoskeleton</location>
    </subcellularLocation>
</comment>
<keyword evidence="6 8" id="KW-0802">TPR repeat</keyword>
<evidence type="ECO:0000256" key="3">
    <source>
        <dbReference type="ARBA" id="ARBA00022679"/>
    </source>
</evidence>
<dbReference type="InterPro" id="IPR000768">
    <property type="entry name" value="ART"/>
</dbReference>
<sequence>MGHKSTKSSSGTCCKTPYLNYLVAATYLTRTAAPNNVETTPASDQLTIVEQPRQTTNDEGEYEVKQDRNLENLLIVWLDANIDKTEDNLLLKTKLRSVINYLKMFDNTAECVSFITTIREEKVFLIVSGSLSEETIPRIHLMPQLESIYIFCHDKWKHETWSEEYEKVRAVFVNIDDIFDQLKRDVQLCSNNLVSMDVISTSTTVPTDESTTTRNKLEALFLWSKVLVDILMQMDDEEQAKSEFIKECYLQYAGNLTELKIIEEFQQNYLPDKTHNRSRVCFQSSQAITWYTRDCFLYRMLNKALRAQDVDVLYKLRFFISDLHRQVEHFRSESLRNKTMKSRLVYRGNRMPSEEFEKLKQNIGGLLSFNHFLSTSTDRKVALAFASKSLNRPGIETVLFEIEVDIEINKSPFVNIEKLSYFKTEKEILFSIGTVFRIKAVKRLSNDMWNVRLRLTDEEDEHLKILMENIKEEIGGEVDCLLRLGNLMTIMGAFKKALKFYEILLLKNDASSKNNSVLYNQIGNAFLHEADSKHALEYFSKATEIELNSSVAPNWLALATIYANIATLYSNHGNYNYSEALRFYRGALEIRLSFLPLNHPDNATIYNNIGFVHIKQKEHSEALENLQNALKIQLHILPENHPSLAITYNNIGSVYTDLGQYSEAEQNYMKALNIYADVLEPNHPSLALTYNNIASVYINRGQYSEALQYFQKTLVTQLNTFSPGHPELATTYHNISIAHSRLENHLDALENTQKALEIQLKLLGSDCDDHPSLIPMYIILLFNMLS</sequence>
<dbReference type="Proteomes" id="UP000681722">
    <property type="component" value="Unassembled WGS sequence"/>
</dbReference>
<dbReference type="InterPro" id="IPR019734">
    <property type="entry name" value="TPR_rpt"/>
</dbReference>
<keyword evidence="4" id="KW-0548">Nucleotidyltransferase</keyword>
<dbReference type="SUPFAM" id="SSF81901">
    <property type="entry name" value="HCP-like"/>
    <property type="match status" value="1"/>
</dbReference>
<evidence type="ECO:0000256" key="5">
    <source>
        <dbReference type="ARBA" id="ARBA00022737"/>
    </source>
</evidence>
<dbReference type="Pfam" id="PF13181">
    <property type="entry name" value="TPR_8"/>
    <property type="match status" value="1"/>
</dbReference>
<feature type="repeat" description="TPR" evidence="8">
    <location>
        <begin position="687"/>
        <end position="720"/>
    </location>
</feature>
<evidence type="ECO:0000256" key="4">
    <source>
        <dbReference type="ARBA" id="ARBA00022695"/>
    </source>
</evidence>
<dbReference type="PANTHER" id="PTHR45641:SF1">
    <property type="entry name" value="AAA+ ATPASE DOMAIN-CONTAINING PROTEIN"/>
    <property type="match status" value="1"/>
</dbReference>
<gene>
    <name evidence="12" type="ORF">GPM918_LOCUS21017</name>
    <name evidence="13" type="ORF">SRO942_LOCUS21014</name>
</gene>
<dbReference type="GO" id="GO:0016779">
    <property type="term" value="F:nucleotidyltransferase activity"/>
    <property type="evidence" value="ECO:0007669"/>
    <property type="project" value="UniProtKB-KW"/>
</dbReference>
<evidence type="ECO:0000256" key="11">
    <source>
        <dbReference type="SAM" id="Coils"/>
    </source>
</evidence>
<evidence type="ECO:0000256" key="8">
    <source>
        <dbReference type="PROSITE-ProRule" id="PRU00339"/>
    </source>
</evidence>
<dbReference type="PROSITE" id="PS50005">
    <property type="entry name" value="TPR"/>
    <property type="match status" value="4"/>
</dbReference>
<dbReference type="Gene3D" id="1.25.40.10">
    <property type="entry name" value="Tetratricopeptide repeat domain"/>
    <property type="match status" value="3"/>
</dbReference>
<reference evidence="12" key="1">
    <citation type="submission" date="2021-02" db="EMBL/GenBank/DDBJ databases">
        <authorList>
            <person name="Nowell W R."/>
        </authorList>
    </citation>
    <scope>NUCLEOTIDE SEQUENCE</scope>
</reference>
<evidence type="ECO:0000256" key="1">
    <source>
        <dbReference type="ARBA" id="ARBA00009558"/>
    </source>
</evidence>
<accession>A0A814SHW0</accession>
<feature type="coiled-coil region" evidence="11">
    <location>
        <begin position="739"/>
        <end position="766"/>
    </location>
</feature>
<comment type="caution">
    <text evidence="12">The sequence shown here is derived from an EMBL/GenBank/DDBJ whole genome shotgun (WGS) entry which is preliminary data.</text>
</comment>
<comment type="catalytic activity">
    <reaction evidence="7 9">
        <text>L-arginyl-[protein] + NAD(+) = N(omega)-(ADP-D-ribosyl)-L-arginyl-[protein] + nicotinamide + H(+)</text>
        <dbReference type="Rhea" id="RHEA:19149"/>
        <dbReference type="Rhea" id="RHEA-COMP:10532"/>
        <dbReference type="Rhea" id="RHEA-COMP:15087"/>
        <dbReference type="ChEBI" id="CHEBI:15378"/>
        <dbReference type="ChEBI" id="CHEBI:17154"/>
        <dbReference type="ChEBI" id="CHEBI:29965"/>
        <dbReference type="ChEBI" id="CHEBI:57540"/>
        <dbReference type="ChEBI" id="CHEBI:142554"/>
        <dbReference type="EC" id="2.4.2.31"/>
    </reaction>
</comment>
<keyword evidence="10" id="KW-0505">Motor protein</keyword>
<evidence type="ECO:0000256" key="9">
    <source>
        <dbReference type="RuleBase" id="RU361228"/>
    </source>
</evidence>
<evidence type="ECO:0000256" key="2">
    <source>
        <dbReference type="ARBA" id="ARBA00022676"/>
    </source>
</evidence>
<dbReference type="Pfam" id="PF13374">
    <property type="entry name" value="TPR_10"/>
    <property type="match status" value="1"/>
</dbReference>
<evidence type="ECO:0000313" key="12">
    <source>
        <dbReference type="EMBL" id="CAF1147703.1"/>
    </source>
</evidence>
<keyword evidence="9" id="KW-0521">NADP</keyword>
<feature type="repeat" description="TPR" evidence="8">
    <location>
        <begin position="603"/>
        <end position="636"/>
    </location>
</feature>
<dbReference type="GO" id="GO:0005871">
    <property type="term" value="C:kinesin complex"/>
    <property type="evidence" value="ECO:0007669"/>
    <property type="project" value="UniProtKB-UniRule"/>
</dbReference>
<dbReference type="Gene3D" id="3.90.176.10">
    <property type="entry name" value="Toxin ADP-ribosyltransferase, Chain A, domain 1"/>
    <property type="match status" value="1"/>
</dbReference>
<keyword evidence="5" id="KW-0677">Repeat</keyword>
<comment type="subunit">
    <text evidence="10">Oligomeric complex composed of two heavy chains and two light chains.</text>
</comment>
<evidence type="ECO:0000313" key="13">
    <source>
        <dbReference type="EMBL" id="CAF3911309.1"/>
    </source>
</evidence>
<dbReference type="SMART" id="SM00028">
    <property type="entry name" value="TPR"/>
    <property type="match status" value="7"/>
</dbReference>
<dbReference type="SUPFAM" id="SSF56399">
    <property type="entry name" value="ADP-ribosylation"/>
    <property type="match status" value="1"/>
</dbReference>
<comment type="function">
    <text evidence="10">Kinesin is a microtubule-associated force-producing protein that play a role in organelle transport.</text>
</comment>
<proteinExistence type="inferred from homology"/>
<name>A0A814SHW0_9BILA</name>
<comment type="similarity">
    <text evidence="1 9">Belongs to the Arg-specific ADP-ribosyltransferase family.</text>
</comment>
<comment type="similarity">
    <text evidence="10">Belongs to the kinesin light chain family.</text>
</comment>
<dbReference type="PRINTS" id="PR00381">
    <property type="entry name" value="KINESINLIGHT"/>
</dbReference>
<keyword evidence="9" id="KW-0520">NAD</keyword>
<dbReference type="GO" id="GO:0106274">
    <property type="term" value="F:NAD+-protein-arginine ADP-ribosyltransferase activity"/>
    <property type="evidence" value="ECO:0007669"/>
    <property type="project" value="UniProtKB-EC"/>
</dbReference>
<keyword evidence="2 9" id="KW-0328">Glycosyltransferase</keyword>
<keyword evidence="10" id="KW-0963">Cytoplasm</keyword>